<dbReference type="GO" id="GO:0000162">
    <property type="term" value="P:L-tryptophan biosynthetic process"/>
    <property type="evidence" value="ECO:0007669"/>
    <property type="project" value="UniProtKB-UniRule"/>
</dbReference>
<dbReference type="RefSeq" id="WP_164140358.1">
    <property type="nucleotide sequence ID" value="NZ_JAAGMB010000327.1"/>
</dbReference>
<evidence type="ECO:0000256" key="9">
    <source>
        <dbReference type="HAMAP-Rule" id="MF_00134"/>
    </source>
</evidence>
<dbReference type="NCBIfam" id="NF001369">
    <property type="entry name" value="PRK00278.1-1"/>
    <property type="match status" value="1"/>
</dbReference>
<dbReference type="GO" id="GO:0004640">
    <property type="term" value="F:phosphoribosylanthranilate isomerase activity"/>
    <property type="evidence" value="ECO:0007669"/>
    <property type="project" value="TreeGrafter"/>
</dbReference>
<gene>
    <name evidence="9 11" type="primary">trpC</name>
    <name evidence="11" type="ORF">G3I46_14665</name>
</gene>
<dbReference type="InterPro" id="IPR013785">
    <property type="entry name" value="Aldolase_TIM"/>
</dbReference>
<keyword evidence="5 9" id="KW-0210">Decarboxylase</keyword>
<sequence>MSVLDGIVAGAREDLEARRAVVPEDRLWERAQEYGQRAPAAAEVIDGLRGTDGLRVIAEIKRTSPARGPLADIADPAALAARYAAGGAAAISVLTEPRRFHGSLEDLETVRSEVRLPLLRKDFVVDAYQVVEARAHGADLVLLIVAALGRRELADLIALARKLGLVPLVEVHDEQEAARAVDAGAEVIGVNARDLRTLNVDPDTFARVADRIPAGLVRIAESGVRDPEDAARYARLGADAVLVGSSLVTGDDPAGAVAALVAAGRPA</sequence>
<dbReference type="Proteomes" id="UP000469545">
    <property type="component" value="Unassembled WGS sequence"/>
</dbReference>
<evidence type="ECO:0000256" key="3">
    <source>
        <dbReference type="ARBA" id="ARBA00008737"/>
    </source>
</evidence>
<dbReference type="SUPFAM" id="SSF51366">
    <property type="entry name" value="Ribulose-phoshate binding barrel"/>
    <property type="match status" value="1"/>
</dbReference>
<evidence type="ECO:0000256" key="7">
    <source>
        <dbReference type="ARBA" id="ARBA00023141"/>
    </source>
</evidence>
<comment type="catalytic activity">
    <reaction evidence="1 9">
        <text>1-(2-carboxyphenylamino)-1-deoxy-D-ribulose 5-phosphate + H(+) = (1S,2R)-1-C-(indol-3-yl)glycerol 3-phosphate + CO2 + H2O</text>
        <dbReference type="Rhea" id="RHEA:23476"/>
        <dbReference type="ChEBI" id="CHEBI:15377"/>
        <dbReference type="ChEBI" id="CHEBI:15378"/>
        <dbReference type="ChEBI" id="CHEBI:16526"/>
        <dbReference type="ChEBI" id="CHEBI:58613"/>
        <dbReference type="ChEBI" id="CHEBI:58866"/>
        <dbReference type="EC" id="4.1.1.48"/>
    </reaction>
</comment>
<name>A0A6N9UMK5_9ACTN</name>
<dbReference type="InterPro" id="IPR045186">
    <property type="entry name" value="Indole-3-glycerol_P_synth"/>
</dbReference>
<dbReference type="PANTHER" id="PTHR22854">
    <property type="entry name" value="TRYPTOPHAN BIOSYNTHESIS PROTEIN"/>
    <property type="match status" value="1"/>
</dbReference>
<dbReference type="UniPathway" id="UPA00035">
    <property type="reaction ID" value="UER00043"/>
</dbReference>
<evidence type="ECO:0000256" key="8">
    <source>
        <dbReference type="ARBA" id="ARBA00023239"/>
    </source>
</evidence>
<dbReference type="PANTHER" id="PTHR22854:SF2">
    <property type="entry name" value="INDOLE-3-GLYCEROL-PHOSPHATE SYNTHASE"/>
    <property type="match status" value="1"/>
</dbReference>
<comment type="pathway">
    <text evidence="2 9">Amino-acid biosynthesis; L-tryptophan biosynthesis; L-tryptophan from chorismate: step 4/5.</text>
</comment>
<dbReference type="HAMAP" id="MF_00134_A">
    <property type="entry name" value="IGPS_A"/>
    <property type="match status" value="1"/>
</dbReference>
<dbReference type="GO" id="GO:0004425">
    <property type="term" value="F:indole-3-glycerol-phosphate synthase activity"/>
    <property type="evidence" value="ECO:0007669"/>
    <property type="project" value="UniProtKB-UniRule"/>
</dbReference>
<evidence type="ECO:0000313" key="12">
    <source>
        <dbReference type="Proteomes" id="UP000469545"/>
    </source>
</evidence>
<dbReference type="Pfam" id="PF00218">
    <property type="entry name" value="IGPS"/>
    <property type="match status" value="1"/>
</dbReference>
<keyword evidence="8 9" id="KW-0456">Lyase</keyword>
<dbReference type="InterPro" id="IPR013798">
    <property type="entry name" value="Indole-3-glycerol_P_synth_dom"/>
</dbReference>
<evidence type="ECO:0000256" key="6">
    <source>
        <dbReference type="ARBA" id="ARBA00022822"/>
    </source>
</evidence>
<accession>A0A6N9UMK5</accession>
<dbReference type="InterPro" id="IPR011060">
    <property type="entry name" value="RibuloseP-bd_barrel"/>
</dbReference>
<evidence type="ECO:0000256" key="4">
    <source>
        <dbReference type="ARBA" id="ARBA00022605"/>
    </source>
</evidence>
<reference evidence="11 12" key="1">
    <citation type="submission" date="2020-01" db="EMBL/GenBank/DDBJ databases">
        <title>Insect and environment-associated Actinomycetes.</title>
        <authorList>
            <person name="Currrie C."/>
            <person name="Chevrette M."/>
            <person name="Carlson C."/>
            <person name="Stubbendieck R."/>
            <person name="Wendt-Pienkowski E."/>
        </authorList>
    </citation>
    <scope>NUCLEOTIDE SEQUENCE [LARGE SCALE GENOMIC DNA]</scope>
    <source>
        <strain evidence="11 12">SID14172</strain>
    </source>
</reference>
<keyword evidence="12" id="KW-1185">Reference proteome</keyword>
<evidence type="ECO:0000313" key="11">
    <source>
        <dbReference type="EMBL" id="NEB17749.1"/>
    </source>
</evidence>
<keyword evidence="6 9" id="KW-0822">Tryptophan biosynthesis</keyword>
<dbReference type="CDD" id="cd00331">
    <property type="entry name" value="IGPS"/>
    <property type="match status" value="1"/>
</dbReference>
<keyword evidence="4 9" id="KW-0028">Amino-acid biosynthesis</keyword>
<evidence type="ECO:0000259" key="10">
    <source>
        <dbReference type="Pfam" id="PF00218"/>
    </source>
</evidence>
<dbReference type="FunFam" id="3.20.20.70:FF:000024">
    <property type="entry name" value="Indole-3-glycerol phosphate synthase"/>
    <property type="match status" value="1"/>
</dbReference>
<evidence type="ECO:0000256" key="5">
    <source>
        <dbReference type="ARBA" id="ARBA00022793"/>
    </source>
</evidence>
<keyword evidence="7 9" id="KW-0057">Aromatic amino acid biosynthesis</keyword>
<evidence type="ECO:0000256" key="2">
    <source>
        <dbReference type="ARBA" id="ARBA00004696"/>
    </source>
</evidence>
<dbReference type="EMBL" id="JAAGMB010000327">
    <property type="protein sequence ID" value="NEB17749.1"/>
    <property type="molecule type" value="Genomic_DNA"/>
</dbReference>
<protein>
    <recommendedName>
        <fullName evidence="9">Indole-3-glycerol phosphate synthase</fullName>
        <shortName evidence="9">IGPS</shortName>
        <ecNumber evidence="9">4.1.1.48</ecNumber>
    </recommendedName>
</protein>
<dbReference type="EC" id="4.1.1.48" evidence="9"/>
<evidence type="ECO:0000256" key="1">
    <source>
        <dbReference type="ARBA" id="ARBA00001633"/>
    </source>
</evidence>
<comment type="similarity">
    <text evidence="3 9">Belongs to the TrpC family.</text>
</comment>
<feature type="domain" description="Indole-3-glycerol phosphate synthase" evidence="10">
    <location>
        <begin position="4"/>
        <end position="259"/>
    </location>
</feature>
<dbReference type="HAMAP" id="MF_00134_B">
    <property type="entry name" value="IGPS_B"/>
    <property type="match status" value="1"/>
</dbReference>
<organism evidence="11 12">
    <name type="scientific">Streptomyces coelicoflavus</name>
    <dbReference type="NCBI Taxonomy" id="285562"/>
    <lineage>
        <taxon>Bacteria</taxon>
        <taxon>Bacillati</taxon>
        <taxon>Actinomycetota</taxon>
        <taxon>Actinomycetes</taxon>
        <taxon>Kitasatosporales</taxon>
        <taxon>Streptomycetaceae</taxon>
        <taxon>Streptomyces</taxon>
    </lineage>
</organism>
<comment type="caution">
    <text evidence="11">The sequence shown here is derived from an EMBL/GenBank/DDBJ whole genome shotgun (WGS) entry which is preliminary data.</text>
</comment>
<dbReference type="Gene3D" id="3.20.20.70">
    <property type="entry name" value="Aldolase class I"/>
    <property type="match status" value="1"/>
</dbReference>
<proteinExistence type="inferred from homology"/>
<dbReference type="AlphaFoldDB" id="A0A6N9UMK5"/>